<comment type="caution">
    <text evidence="4">The sequence shown here is derived from an EMBL/GenBank/DDBJ whole genome shotgun (WGS) entry which is preliminary data.</text>
</comment>
<dbReference type="Proteomes" id="UP000821837">
    <property type="component" value="Unassembled WGS sequence"/>
</dbReference>
<dbReference type="SUPFAM" id="SSF51069">
    <property type="entry name" value="Carbonic anhydrase"/>
    <property type="match status" value="1"/>
</dbReference>
<evidence type="ECO:0000256" key="2">
    <source>
        <dbReference type="SAM" id="Phobius"/>
    </source>
</evidence>
<evidence type="ECO:0000259" key="3">
    <source>
        <dbReference type="PROSITE" id="PS51144"/>
    </source>
</evidence>
<dbReference type="GO" id="GO:0005737">
    <property type="term" value="C:cytoplasm"/>
    <property type="evidence" value="ECO:0007669"/>
    <property type="project" value="TreeGrafter"/>
</dbReference>
<dbReference type="AlphaFoldDB" id="A0A9D4SY56"/>
<dbReference type="InterPro" id="IPR001148">
    <property type="entry name" value="CA_dom"/>
</dbReference>
<protein>
    <recommendedName>
        <fullName evidence="3">Alpha-carbonic anhydrase domain-containing protein</fullName>
    </recommendedName>
</protein>
<reference evidence="4" key="1">
    <citation type="journal article" date="2020" name="Cell">
        <title>Large-Scale Comparative Analyses of Tick Genomes Elucidate Their Genetic Diversity and Vector Capacities.</title>
        <authorList>
            <consortium name="Tick Genome and Microbiome Consortium (TIGMIC)"/>
            <person name="Jia N."/>
            <person name="Wang J."/>
            <person name="Shi W."/>
            <person name="Du L."/>
            <person name="Sun Y."/>
            <person name="Zhan W."/>
            <person name="Jiang J.F."/>
            <person name="Wang Q."/>
            <person name="Zhang B."/>
            <person name="Ji P."/>
            <person name="Bell-Sakyi L."/>
            <person name="Cui X.M."/>
            <person name="Yuan T.T."/>
            <person name="Jiang B.G."/>
            <person name="Yang W.F."/>
            <person name="Lam T.T."/>
            <person name="Chang Q.C."/>
            <person name="Ding S.J."/>
            <person name="Wang X.J."/>
            <person name="Zhu J.G."/>
            <person name="Ruan X.D."/>
            <person name="Zhao L."/>
            <person name="Wei J.T."/>
            <person name="Ye R.Z."/>
            <person name="Que T.C."/>
            <person name="Du C.H."/>
            <person name="Zhou Y.H."/>
            <person name="Cheng J.X."/>
            <person name="Dai P.F."/>
            <person name="Guo W.B."/>
            <person name="Han X.H."/>
            <person name="Huang E.J."/>
            <person name="Li L.F."/>
            <person name="Wei W."/>
            <person name="Gao Y.C."/>
            <person name="Liu J.Z."/>
            <person name="Shao H.Z."/>
            <person name="Wang X."/>
            <person name="Wang C.C."/>
            <person name="Yang T.C."/>
            <person name="Huo Q.B."/>
            <person name="Li W."/>
            <person name="Chen H.Y."/>
            <person name="Chen S.E."/>
            <person name="Zhou L.G."/>
            <person name="Ni X.B."/>
            <person name="Tian J.H."/>
            <person name="Sheng Y."/>
            <person name="Liu T."/>
            <person name="Pan Y.S."/>
            <person name="Xia L.Y."/>
            <person name="Li J."/>
            <person name="Zhao F."/>
            <person name="Cao W.C."/>
        </authorList>
    </citation>
    <scope>NUCLEOTIDE SEQUENCE</scope>
    <source>
        <strain evidence="4">Rsan-2018</strain>
    </source>
</reference>
<gene>
    <name evidence="4" type="ORF">HPB52_010629</name>
</gene>
<dbReference type="PANTHER" id="PTHR18952:SF124">
    <property type="entry name" value="CARBONIC ANHYDRASE 7"/>
    <property type="match status" value="1"/>
</dbReference>
<dbReference type="InterPro" id="IPR023561">
    <property type="entry name" value="Carbonic_anhydrase_a-class"/>
</dbReference>
<dbReference type="GO" id="GO:0008270">
    <property type="term" value="F:zinc ion binding"/>
    <property type="evidence" value="ECO:0007669"/>
    <property type="project" value="InterPro"/>
</dbReference>
<accession>A0A9D4SY56</accession>
<dbReference type="GO" id="GO:0004089">
    <property type="term" value="F:carbonate dehydratase activity"/>
    <property type="evidence" value="ECO:0007669"/>
    <property type="project" value="InterPro"/>
</dbReference>
<dbReference type="InterPro" id="IPR036398">
    <property type="entry name" value="CA_dom_sf"/>
</dbReference>
<organism evidence="4 5">
    <name type="scientific">Rhipicephalus sanguineus</name>
    <name type="common">Brown dog tick</name>
    <name type="synonym">Ixodes sanguineus</name>
    <dbReference type="NCBI Taxonomy" id="34632"/>
    <lineage>
        <taxon>Eukaryota</taxon>
        <taxon>Metazoa</taxon>
        <taxon>Ecdysozoa</taxon>
        <taxon>Arthropoda</taxon>
        <taxon>Chelicerata</taxon>
        <taxon>Arachnida</taxon>
        <taxon>Acari</taxon>
        <taxon>Parasitiformes</taxon>
        <taxon>Ixodida</taxon>
        <taxon>Ixodoidea</taxon>
        <taxon>Ixodidae</taxon>
        <taxon>Rhipicephalinae</taxon>
        <taxon>Rhipicephalus</taxon>
        <taxon>Rhipicephalus</taxon>
    </lineage>
</organism>
<dbReference type="EMBL" id="JABSTV010001250">
    <property type="protein sequence ID" value="KAH7956555.1"/>
    <property type="molecule type" value="Genomic_DNA"/>
</dbReference>
<dbReference type="Gene3D" id="3.10.200.10">
    <property type="entry name" value="Alpha carbonic anhydrase"/>
    <property type="match status" value="1"/>
</dbReference>
<name>A0A9D4SY56_RHISA</name>
<evidence type="ECO:0000313" key="4">
    <source>
        <dbReference type="EMBL" id="KAH7956555.1"/>
    </source>
</evidence>
<comment type="similarity">
    <text evidence="1">Belongs to the alpha-carbonic anhydrase family.</text>
</comment>
<keyword evidence="2" id="KW-1133">Transmembrane helix</keyword>
<sequence>MSRSLARLSYSMAISLGYVVVLLATSTWLWPEYQCIANNSCGGKQQSPVNIETFGVLHDIALKALEFEGHDVPFENFTVTNDGLSLILKASPLDTTSRTVQGGRLPGTFVFQHALFHWGSGSGQGSEHHIDGVAYPMEATFVDFDSVKAMRAVVAAVNSSAPRKRHRRRLLPWMARRLRVGRHGASGESDDNPPRLTLDSLLPSVGRSEYFTYRGSLTTPPCTESVRWTVFNRQAFISETVLQKFRSLKDYTGAKPLVDNFRPPQKLNGRKIISSFAPF</sequence>
<dbReference type="Pfam" id="PF00194">
    <property type="entry name" value="Carb_anhydrase"/>
    <property type="match status" value="1"/>
</dbReference>
<proteinExistence type="inferred from homology"/>
<dbReference type="PANTHER" id="PTHR18952">
    <property type="entry name" value="CARBONIC ANHYDRASE"/>
    <property type="match status" value="1"/>
</dbReference>
<feature type="domain" description="Alpha-carbonic anhydrase" evidence="3">
    <location>
        <begin position="14"/>
        <end position="276"/>
    </location>
</feature>
<keyword evidence="2" id="KW-0472">Membrane</keyword>
<evidence type="ECO:0000313" key="5">
    <source>
        <dbReference type="Proteomes" id="UP000821837"/>
    </source>
</evidence>
<keyword evidence="5" id="KW-1185">Reference proteome</keyword>
<evidence type="ECO:0000256" key="1">
    <source>
        <dbReference type="ARBA" id="ARBA00010718"/>
    </source>
</evidence>
<dbReference type="SMART" id="SM01057">
    <property type="entry name" value="Carb_anhydrase"/>
    <property type="match status" value="1"/>
</dbReference>
<dbReference type="PROSITE" id="PS51144">
    <property type="entry name" value="ALPHA_CA_2"/>
    <property type="match status" value="1"/>
</dbReference>
<dbReference type="VEuPathDB" id="VectorBase:RSAN_038346"/>
<reference evidence="4" key="2">
    <citation type="submission" date="2021-09" db="EMBL/GenBank/DDBJ databases">
        <authorList>
            <person name="Jia N."/>
            <person name="Wang J."/>
            <person name="Shi W."/>
            <person name="Du L."/>
            <person name="Sun Y."/>
            <person name="Zhan W."/>
            <person name="Jiang J."/>
            <person name="Wang Q."/>
            <person name="Zhang B."/>
            <person name="Ji P."/>
            <person name="Sakyi L.B."/>
            <person name="Cui X."/>
            <person name="Yuan T."/>
            <person name="Jiang B."/>
            <person name="Yang W."/>
            <person name="Lam T.T.-Y."/>
            <person name="Chang Q."/>
            <person name="Ding S."/>
            <person name="Wang X."/>
            <person name="Zhu J."/>
            <person name="Ruan X."/>
            <person name="Zhao L."/>
            <person name="Wei J."/>
            <person name="Que T."/>
            <person name="Du C."/>
            <person name="Cheng J."/>
            <person name="Dai P."/>
            <person name="Han X."/>
            <person name="Huang E."/>
            <person name="Gao Y."/>
            <person name="Liu J."/>
            <person name="Shao H."/>
            <person name="Ye R."/>
            <person name="Li L."/>
            <person name="Wei W."/>
            <person name="Wang X."/>
            <person name="Wang C."/>
            <person name="Huo Q."/>
            <person name="Li W."/>
            <person name="Guo W."/>
            <person name="Chen H."/>
            <person name="Chen S."/>
            <person name="Zhou L."/>
            <person name="Zhou L."/>
            <person name="Ni X."/>
            <person name="Tian J."/>
            <person name="Zhou Y."/>
            <person name="Sheng Y."/>
            <person name="Liu T."/>
            <person name="Pan Y."/>
            <person name="Xia L."/>
            <person name="Li J."/>
            <person name="Zhao F."/>
            <person name="Cao W."/>
        </authorList>
    </citation>
    <scope>NUCLEOTIDE SEQUENCE</scope>
    <source>
        <strain evidence="4">Rsan-2018</strain>
        <tissue evidence="4">Larvae</tissue>
    </source>
</reference>
<feature type="transmembrane region" description="Helical" evidence="2">
    <location>
        <begin position="12"/>
        <end position="30"/>
    </location>
</feature>
<dbReference type="CDD" id="cd00326">
    <property type="entry name" value="alpha_CA"/>
    <property type="match status" value="1"/>
</dbReference>
<keyword evidence="2" id="KW-0812">Transmembrane</keyword>